<comment type="subcellular location">
    <subcellularLocation>
        <location evidence="1">Nucleus</location>
    </subcellularLocation>
</comment>
<evidence type="ECO:0000256" key="1">
    <source>
        <dbReference type="ARBA" id="ARBA00004123"/>
    </source>
</evidence>
<evidence type="ECO:0000259" key="7">
    <source>
        <dbReference type="PROSITE" id="PS51032"/>
    </source>
</evidence>
<keyword evidence="3" id="KW-0238">DNA-binding</keyword>
<feature type="chain" id="PRO_5025064698" evidence="6">
    <location>
        <begin position="19"/>
        <end position="793"/>
    </location>
</feature>
<dbReference type="PROSITE" id="PS51032">
    <property type="entry name" value="AP2_ERF"/>
    <property type="match status" value="1"/>
</dbReference>
<evidence type="ECO:0000256" key="2">
    <source>
        <dbReference type="ARBA" id="ARBA00023015"/>
    </source>
</evidence>
<dbReference type="PANTHER" id="PTHR31084">
    <property type="entry name" value="ALPHA-L-FUCOSIDASE 2"/>
    <property type="match status" value="1"/>
</dbReference>
<dbReference type="FunFam" id="1.50.10.10:FF:000028">
    <property type="entry name" value="Alpha-L-fucosidase 2"/>
    <property type="match status" value="1"/>
</dbReference>
<evidence type="ECO:0000256" key="4">
    <source>
        <dbReference type="ARBA" id="ARBA00023163"/>
    </source>
</evidence>
<dbReference type="InterPro" id="IPR012341">
    <property type="entry name" value="6hp_glycosidase-like_sf"/>
</dbReference>
<evidence type="ECO:0000256" key="5">
    <source>
        <dbReference type="ARBA" id="ARBA00023242"/>
    </source>
</evidence>
<protein>
    <submittedName>
        <fullName evidence="8">Six-hairpin glycosidase-like protein</fullName>
    </submittedName>
</protein>
<organism evidence="8 9">
    <name type="scientific">Aspergillus novoparasiticus</name>
    <dbReference type="NCBI Taxonomy" id="986946"/>
    <lineage>
        <taxon>Eukaryota</taxon>
        <taxon>Fungi</taxon>
        <taxon>Dikarya</taxon>
        <taxon>Ascomycota</taxon>
        <taxon>Pezizomycotina</taxon>
        <taxon>Eurotiomycetes</taxon>
        <taxon>Eurotiomycetidae</taxon>
        <taxon>Eurotiales</taxon>
        <taxon>Aspergillaceae</taxon>
        <taxon>Aspergillus</taxon>
        <taxon>Aspergillus subgen. Circumdati</taxon>
    </lineage>
</organism>
<dbReference type="Pfam" id="PF21307">
    <property type="entry name" value="Glyco_hydro_95_C"/>
    <property type="match status" value="1"/>
</dbReference>
<feature type="signal peptide" evidence="6">
    <location>
        <begin position="1"/>
        <end position="18"/>
    </location>
</feature>
<sequence length="793" mass="86543">MLLFPLIHLAIGATIVHASFDPSRSTWYTSPASNFTSTLPLGNGRLGAAVWGSTVENITLNENSIWSGQFMDRVNPDSYSALDPVRSMLKEGNITAAGQMTLENMVGSPDEPRAYHPLGSLVLDFGHEDSQVENYTRSLDLLKGRAVVHYGYHGVEFRREYVASHPAGVIAARLTASEAGRLNVAASLSRGRYVTENAAAAGNDTGSLKLRASTAVSDGITFSAAARIVAHGEGRVSRSESSLVVQNATMVDIFIDAETSYRFDGQEAWEAEIERKLDAAVRTGFLAIEQSATADHESLAGRVHLDLGASGATGNLPTDVRLERYKIDPDADPELVALMFQFGRYSLIASSRETGTSPLPPNLQGLWNEDYEPAWGGRYTVNINLEMNYWPAGVTNLAETLWPLISLLETVKPRGQDIARRMYHCENGGYVLHHNTDLWGDAVPVNNGTKWTMWPMGGAWLSANLMEHYRFTQDATLLKGHIWPLLRSAAQFYHCYLFRFHGYLSIGPSSSPENAFVVPNNMSQSGNEEGIDIAPTMDNTLLSELFHSIIETGKVLGINNTDTTKAASSLPLIKLPQIGSYGQILEWRHEYEETEPGHRHMSPIFGLYPGSQMTPLVNSTLAAAAKVLLDHRIAHGSGSTGWSRAWTISLYSRLFDGDAAWNHTQVFLKTYPSANLWNTDSGPGSAFQIDGNFGFTAGIAEMLLQSHADVVHLLPALPSAVPHGKVSGLVARGNFVANMEWSDGKLTWATITARTGGKLAIRVQDGQQFSVNGSAYTEEILSLEGEIYEISLP</sequence>
<dbReference type="Gene3D" id="1.50.10.10">
    <property type="match status" value="1"/>
</dbReference>
<dbReference type="Proteomes" id="UP000326799">
    <property type="component" value="Unassembled WGS sequence"/>
</dbReference>
<dbReference type="InterPro" id="IPR008928">
    <property type="entry name" value="6-hairpin_glycosidase_sf"/>
</dbReference>
<dbReference type="Pfam" id="PF22124">
    <property type="entry name" value="Glyco_hydro_95_cat"/>
    <property type="match status" value="1"/>
</dbReference>
<dbReference type="Pfam" id="PF14498">
    <property type="entry name" value="Glyco_hyd_65N_2"/>
    <property type="match status" value="1"/>
</dbReference>
<feature type="domain" description="AP2/ERF" evidence="7">
    <location>
        <begin position="151"/>
        <end position="223"/>
    </location>
</feature>
<dbReference type="InterPro" id="IPR027414">
    <property type="entry name" value="GH95_N_dom"/>
</dbReference>
<keyword evidence="8" id="KW-0326">Glycosidase</keyword>
<dbReference type="GO" id="GO:0005634">
    <property type="term" value="C:nucleus"/>
    <property type="evidence" value="ECO:0007669"/>
    <property type="project" value="UniProtKB-SubCell"/>
</dbReference>
<name>A0A5N6EI89_9EURO</name>
<dbReference type="EMBL" id="ML733469">
    <property type="protein sequence ID" value="KAB8217047.1"/>
    <property type="molecule type" value="Genomic_DNA"/>
</dbReference>
<dbReference type="GO" id="GO:0004560">
    <property type="term" value="F:alpha-L-fucosidase activity"/>
    <property type="evidence" value="ECO:0007669"/>
    <property type="project" value="InterPro"/>
</dbReference>
<evidence type="ECO:0000313" key="9">
    <source>
        <dbReference type="Proteomes" id="UP000326799"/>
    </source>
</evidence>
<accession>A0A5N6EI89</accession>
<dbReference type="InterPro" id="IPR001471">
    <property type="entry name" value="AP2/ERF_dom"/>
</dbReference>
<reference evidence="8 9" key="1">
    <citation type="submission" date="2019-04" db="EMBL/GenBank/DDBJ databases">
        <title>Fungal friends and foes A comparative genomics study of 23 Aspergillus species from section Flavi.</title>
        <authorList>
            <consortium name="DOE Joint Genome Institute"/>
            <person name="Kjaerbolling I."/>
            <person name="Vesth T.C."/>
            <person name="Frisvad J.C."/>
            <person name="Nybo J.L."/>
            <person name="Theobald S."/>
            <person name="Kildgaard S."/>
            <person name="Petersen T.I."/>
            <person name="Kuo A."/>
            <person name="Sato A."/>
            <person name="Lyhne E.K."/>
            <person name="Kogle M.E."/>
            <person name="Wiebenga A."/>
            <person name="Kun R.S."/>
            <person name="Lubbers R.J."/>
            <person name="Makela M.R."/>
            <person name="Barry K."/>
            <person name="Chovatia M."/>
            <person name="Clum A."/>
            <person name="Daum C."/>
            <person name="Haridas S."/>
            <person name="He G."/>
            <person name="LaButti K."/>
            <person name="Lipzen A."/>
            <person name="Mondo S."/>
            <person name="Pangilinan J."/>
            <person name="Riley R."/>
            <person name="Salamov A."/>
            <person name="Simmons B.A."/>
            <person name="Magnuson J.K."/>
            <person name="Henrissat B."/>
            <person name="Mortensen U.H."/>
            <person name="Larsen T.O."/>
            <person name="De vries R.P."/>
            <person name="Grigoriev I.V."/>
            <person name="Machida M."/>
            <person name="Baker S.E."/>
            <person name="Andersen M.R."/>
        </authorList>
    </citation>
    <scope>NUCLEOTIDE SEQUENCE [LARGE SCALE GENOMIC DNA]</scope>
    <source>
        <strain evidence="8 9">CBS 126849</strain>
    </source>
</reference>
<dbReference type="AlphaFoldDB" id="A0A5N6EI89"/>
<dbReference type="PANTHER" id="PTHR31084:SF0">
    <property type="entry name" value="ALPHA-L-FUCOSIDASE 2"/>
    <property type="match status" value="1"/>
</dbReference>
<dbReference type="GO" id="GO:0003700">
    <property type="term" value="F:DNA-binding transcription factor activity"/>
    <property type="evidence" value="ECO:0007669"/>
    <property type="project" value="InterPro"/>
</dbReference>
<keyword evidence="9" id="KW-1185">Reference proteome</keyword>
<proteinExistence type="predicted"/>
<evidence type="ECO:0000256" key="3">
    <source>
        <dbReference type="ARBA" id="ARBA00023125"/>
    </source>
</evidence>
<dbReference type="InterPro" id="IPR049053">
    <property type="entry name" value="AFCA-like_C"/>
</dbReference>
<dbReference type="InterPro" id="IPR016518">
    <property type="entry name" value="Alpha-L-fucosidase"/>
</dbReference>
<evidence type="ECO:0000256" key="6">
    <source>
        <dbReference type="SAM" id="SignalP"/>
    </source>
</evidence>
<evidence type="ECO:0000313" key="8">
    <source>
        <dbReference type="EMBL" id="KAB8217047.1"/>
    </source>
</evidence>
<keyword evidence="6" id="KW-0732">Signal</keyword>
<keyword evidence="8" id="KW-0378">Hydrolase</keyword>
<keyword evidence="4" id="KW-0804">Transcription</keyword>
<keyword evidence="5" id="KW-0539">Nucleus</keyword>
<dbReference type="InterPro" id="IPR054363">
    <property type="entry name" value="GH95_cat"/>
</dbReference>
<dbReference type="GO" id="GO:0003677">
    <property type="term" value="F:DNA binding"/>
    <property type="evidence" value="ECO:0007669"/>
    <property type="project" value="UniProtKB-KW"/>
</dbReference>
<dbReference type="PIRSF" id="PIRSF007663">
    <property type="entry name" value="UCP007663"/>
    <property type="match status" value="1"/>
</dbReference>
<dbReference type="GO" id="GO:0005975">
    <property type="term" value="P:carbohydrate metabolic process"/>
    <property type="evidence" value="ECO:0007669"/>
    <property type="project" value="InterPro"/>
</dbReference>
<gene>
    <name evidence="8" type="ORF">BDV33DRAFT_193828</name>
</gene>
<dbReference type="SUPFAM" id="SSF48208">
    <property type="entry name" value="Six-hairpin glycosidases"/>
    <property type="match status" value="1"/>
</dbReference>
<keyword evidence="2" id="KW-0805">Transcription regulation</keyword>